<dbReference type="GO" id="GO:0005987">
    <property type="term" value="P:sucrose catabolic process"/>
    <property type="evidence" value="ECO:0007669"/>
    <property type="project" value="TreeGrafter"/>
</dbReference>
<dbReference type="SUPFAM" id="SSF48208">
    <property type="entry name" value="Six-hairpin glycosidases"/>
    <property type="match status" value="1"/>
</dbReference>
<comment type="function">
    <text evidence="4">Invertase that cleaves sucrose into glucose and fructose.</text>
</comment>
<dbReference type="EMBL" id="AMZH03014846">
    <property type="protein sequence ID" value="RRT46953.1"/>
    <property type="molecule type" value="Genomic_DNA"/>
</dbReference>
<evidence type="ECO:0000313" key="6">
    <source>
        <dbReference type="EMBL" id="RRT46953.1"/>
    </source>
</evidence>
<sequence>KRSSSPVSVLDLDRTVGVGAVDIVSHIPGRAVPVAWRFFFGDSAVCVMNATGSMGLAVAVRPCCRLIAAQILPRCPHHHGRRISALSFFHKCSHGRRHFSRCPCPLPPRRSAAAWVRPAVAAARDGAAVSDPRRLSTSVGPGPVPGGDKDFGRIFIQGLAAVKPHVIDGVEQPPVVEGEKTKTEAVEEEEDRSEVAKGRLQSESQKEAWRLLKNAVVTYCGSPVGTLAAIDPAVELLNYDQVFIRDFVPSALAFLLKGEMEIVRNFLLHTLHLQVTRIKISWEKTVDCYSPGQGLMPASFKVRNVPQGINGAVEEFLDPDFGESAIGRVAPVDSGGHLTKISGVVCFLN</sequence>
<dbReference type="GO" id="GO:0005739">
    <property type="term" value="C:mitochondrion"/>
    <property type="evidence" value="ECO:0007669"/>
    <property type="project" value="TreeGrafter"/>
</dbReference>
<reference evidence="6 7" key="1">
    <citation type="journal article" date="2014" name="Agronomy (Basel)">
        <title>A Draft Genome Sequence for Ensete ventricosum, the Drought-Tolerant Tree Against Hunger.</title>
        <authorList>
            <person name="Harrison J."/>
            <person name="Moore K.A."/>
            <person name="Paszkiewicz K."/>
            <person name="Jones T."/>
            <person name="Grant M."/>
            <person name="Ambacheew D."/>
            <person name="Muzemil S."/>
            <person name="Studholme D.J."/>
        </authorList>
    </citation>
    <scope>NUCLEOTIDE SEQUENCE [LARGE SCALE GENOMIC DNA]</scope>
</reference>
<dbReference type="PANTHER" id="PTHR31916">
    <property type="match status" value="1"/>
</dbReference>
<dbReference type="PANTHER" id="PTHR31916:SF49">
    <property type="entry name" value="ALKALINE_NEUTRAL INVERTASE C, MITOCHONDRIAL"/>
    <property type="match status" value="1"/>
</dbReference>
<accession>A0A426Y5B6</accession>
<evidence type="ECO:0000256" key="2">
    <source>
        <dbReference type="ARBA" id="ARBA00023277"/>
    </source>
</evidence>
<organism evidence="6 7">
    <name type="scientific">Ensete ventricosum</name>
    <name type="common">Abyssinian banana</name>
    <name type="synonym">Musa ensete</name>
    <dbReference type="NCBI Taxonomy" id="4639"/>
    <lineage>
        <taxon>Eukaryota</taxon>
        <taxon>Viridiplantae</taxon>
        <taxon>Streptophyta</taxon>
        <taxon>Embryophyta</taxon>
        <taxon>Tracheophyta</taxon>
        <taxon>Spermatophyta</taxon>
        <taxon>Magnoliopsida</taxon>
        <taxon>Liliopsida</taxon>
        <taxon>Zingiberales</taxon>
        <taxon>Musaceae</taxon>
        <taxon>Ensete</taxon>
    </lineage>
</organism>
<dbReference type="EC" id="3.2.1.26" evidence="4"/>
<proteinExistence type="inferred from homology"/>
<evidence type="ECO:0000313" key="7">
    <source>
        <dbReference type="Proteomes" id="UP000287651"/>
    </source>
</evidence>
<keyword evidence="3 4" id="KW-0326">Glycosidase</keyword>
<dbReference type="Pfam" id="PF12899">
    <property type="entry name" value="Glyco_hydro_100"/>
    <property type="match status" value="1"/>
</dbReference>
<comment type="caution">
    <text evidence="6">The sequence shown here is derived from an EMBL/GenBank/DDBJ whole genome shotgun (WGS) entry which is preliminary data.</text>
</comment>
<dbReference type="InterPro" id="IPR024746">
    <property type="entry name" value="Glyco_hydro_100"/>
</dbReference>
<dbReference type="InterPro" id="IPR008928">
    <property type="entry name" value="6-hairpin_glycosidase_sf"/>
</dbReference>
<evidence type="ECO:0000256" key="1">
    <source>
        <dbReference type="ARBA" id="ARBA00022801"/>
    </source>
</evidence>
<dbReference type="GO" id="GO:0004575">
    <property type="term" value="F:sucrose alpha-glucosidase activity"/>
    <property type="evidence" value="ECO:0007669"/>
    <property type="project" value="TreeGrafter"/>
</dbReference>
<feature type="non-terminal residue" evidence="6">
    <location>
        <position position="1"/>
    </location>
</feature>
<name>A0A426Y5B6_ENSVE</name>
<protein>
    <recommendedName>
        <fullName evidence="4">Alkaline/neutral invertase</fullName>
        <ecNumber evidence="4">3.2.1.26</ecNumber>
    </recommendedName>
</protein>
<evidence type="ECO:0000256" key="5">
    <source>
        <dbReference type="SAM" id="MobiDB-lite"/>
    </source>
</evidence>
<comment type="catalytic activity">
    <reaction evidence="4">
        <text>Hydrolysis of terminal non-reducing beta-D-fructofuranoside residues in beta-D-fructofuranosides.</text>
        <dbReference type="EC" id="3.2.1.26"/>
    </reaction>
</comment>
<gene>
    <name evidence="6" type="ORF">B296_00054066</name>
</gene>
<keyword evidence="2 4" id="KW-0119">Carbohydrate metabolism</keyword>
<comment type="similarity">
    <text evidence="4">Belongs to the glycosyl hydrolase 100 family.</text>
</comment>
<dbReference type="AlphaFoldDB" id="A0A426Y5B6"/>
<feature type="region of interest" description="Disordered" evidence="5">
    <location>
        <begin position="178"/>
        <end position="199"/>
    </location>
</feature>
<evidence type="ECO:0000256" key="3">
    <source>
        <dbReference type="ARBA" id="ARBA00023295"/>
    </source>
</evidence>
<keyword evidence="1 4" id="KW-0378">Hydrolase</keyword>
<dbReference type="Proteomes" id="UP000287651">
    <property type="component" value="Unassembled WGS sequence"/>
</dbReference>
<dbReference type="GO" id="GO:0033926">
    <property type="term" value="F:endo-alpha-N-acetylgalactosaminidase activity"/>
    <property type="evidence" value="ECO:0007669"/>
    <property type="project" value="UniProtKB-UniRule"/>
</dbReference>
<evidence type="ECO:0000256" key="4">
    <source>
        <dbReference type="RuleBase" id="RU367047"/>
    </source>
</evidence>